<dbReference type="EnsemblPlants" id="PNT71549">
    <property type="protein sequence ID" value="PNT71549"/>
    <property type="gene ID" value="BRADI_2g31083v3"/>
</dbReference>
<reference evidence="3" key="3">
    <citation type="submission" date="2018-08" db="UniProtKB">
        <authorList>
            <consortium name="EnsemblPlants"/>
        </authorList>
    </citation>
    <scope>IDENTIFICATION</scope>
    <source>
        <strain evidence="3">cv. Bd21</strain>
    </source>
</reference>
<dbReference type="InParanoid" id="A0A2K2DB98"/>
<dbReference type="Gramene" id="PNT71549">
    <property type="protein sequence ID" value="PNT71549"/>
    <property type="gene ID" value="BRADI_2g31083v3"/>
</dbReference>
<gene>
    <name evidence="2" type="ORF">BRADI_2g31083v3</name>
</gene>
<dbReference type="EMBL" id="CM000881">
    <property type="protein sequence ID" value="PNT71549.1"/>
    <property type="molecule type" value="Genomic_DNA"/>
</dbReference>
<feature type="compositionally biased region" description="Low complexity" evidence="1">
    <location>
        <begin position="1"/>
        <end position="18"/>
    </location>
</feature>
<keyword evidence="4" id="KW-1185">Reference proteome</keyword>
<evidence type="ECO:0000313" key="3">
    <source>
        <dbReference type="EnsemblPlants" id="PNT71549"/>
    </source>
</evidence>
<reference evidence="2" key="2">
    <citation type="submission" date="2017-06" db="EMBL/GenBank/DDBJ databases">
        <title>WGS assembly of Brachypodium distachyon.</title>
        <authorList>
            <consortium name="The International Brachypodium Initiative"/>
            <person name="Lucas S."/>
            <person name="Harmon-Smith M."/>
            <person name="Lail K."/>
            <person name="Tice H."/>
            <person name="Grimwood J."/>
            <person name="Bruce D."/>
            <person name="Barry K."/>
            <person name="Shu S."/>
            <person name="Lindquist E."/>
            <person name="Wang M."/>
            <person name="Pitluck S."/>
            <person name="Vogel J.P."/>
            <person name="Garvin D.F."/>
            <person name="Mockler T.C."/>
            <person name="Schmutz J."/>
            <person name="Rokhsar D."/>
            <person name="Bevan M.W."/>
        </authorList>
    </citation>
    <scope>NUCLEOTIDE SEQUENCE</scope>
    <source>
        <strain evidence="2">Bd21</strain>
    </source>
</reference>
<reference evidence="2 3" key="1">
    <citation type="journal article" date="2010" name="Nature">
        <title>Genome sequencing and analysis of the model grass Brachypodium distachyon.</title>
        <authorList>
            <consortium name="International Brachypodium Initiative"/>
        </authorList>
    </citation>
    <scope>NUCLEOTIDE SEQUENCE [LARGE SCALE GENOMIC DNA]</scope>
    <source>
        <strain evidence="2 3">Bd21</strain>
    </source>
</reference>
<evidence type="ECO:0000313" key="4">
    <source>
        <dbReference type="Proteomes" id="UP000008810"/>
    </source>
</evidence>
<feature type="non-terminal residue" evidence="2">
    <location>
        <position position="1"/>
    </location>
</feature>
<name>A0A2K2DB98_BRADI</name>
<proteinExistence type="predicted"/>
<evidence type="ECO:0000313" key="2">
    <source>
        <dbReference type="EMBL" id="PNT71549.1"/>
    </source>
</evidence>
<dbReference type="AlphaFoldDB" id="A0A2K2DB98"/>
<feature type="region of interest" description="Disordered" evidence="1">
    <location>
        <begin position="1"/>
        <end position="129"/>
    </location>
</feature>
<feature type="compositionally biased region" description="Low complexity" evidence="1">
    <location>
        <begin position="109"/>
        <end position="118"/>
    </location>
</feature>
<accession>A0A2K2DB98</accession>
<organism evidence="2">
    <name type="scientific">Brachypodium distachyon</name>
    <name type="common">Purple false brome</name>
    <name type="synonym">Trachynia distachya</name>
    <dbReference type="NCBI Taxonomy" id="15368"/>
    <lineage>
        <taxon>Eukaryota</taxon>
        <taxon>Viridiplantae</taxon>
        <taxon>Streptophyta</taxon>
        <taxon>Embryophyta</taxon>
        <taxon>Tracheophyta</taxon>
        <taxon>Spermatophyta</taxon>
        <taxon>Magnoliopsida</taxon>
        <taxon>Liliopsida</taxon>
        <taxon>Poales</taxon>
        <taxon>Poaceae</taxon>
        <taxon>BOP clade</taxon>
        <taxon>Pooideae</taxon>
        <taxon>Stipodae</taxon>
        <taxon>Brachypodieae</taxon>
        <taxon>Brachypodium</taxon>
    </lineage>
</organism>
<dbReference type="Proteomes" id="UP000008810">
    <property type="component" value="Chromosome 2"/>
</dbReference>
<feature type="compositionally biased region" description="Basic and acidic residues" evidence="1">
    <location>
        <begin position="119"/>
        <end position="129"/>
    </location>
</feature>
<protein>
    <submittedName>
        <fullName evidence="2 3">Uncharacterized protein</fullName>
    </submittedName>
</protein>
<evidence type="ECO:0000256" key="1">
    <source>
        <dbReference type="SAM" id="MobiDB-lite"/>
    </source>
</evidence>
<sequence>SLGAASSSFPSPAGAAADPPRDHAPPPPIPTTRPRIPIATRRRCRSPPETSRAARDTPPSRPVGTQTPRGPRPRRAVVTPVHPPPRVPMAPSTARRSGPAPARHRLPLLHRPPILPGRELMDTSRPRPDLQRLAGSDRWLLCNW</sequence>